<dbReference type="EMBL" id="CP028519">
    <property type="protein sequence ID" value="AVY93423.1"/>
    <property type="molecule type" value="Genomic_DNA"/>
</dbReference>
<reference evidence="2 3" key="1">
    <citation type="submission" date="2018-04" db="EMBL/GenBank/DDBJ databases">
        <title>Denitrifier Microvirgula.</title>
        <authorList>
            <person name="Anderson E."/>
            <person name="Jang J."/>
            <person name="Ishii S."/>
        </authorList>
    </citation>
    <scope>NUCLEOTIDE SEQUENCE [LARGE SCALE GENOMIC DNA]</scope>
    <source>
        <strain evidence="2 3">BE2.4</strain>
    </source>
</reference>
<dbReference type="PANTHER" id="PTHR39594:SF1">
    <property type="entry name" value="PROTEIN YCHQ"/>
    <property type="match status" value="1"/>
</dbReference>
<keyword evidence="1" id="KW-1133">Transmembrane helix</keyword>
<feature type="transmembrane region" description="Helical" evidence="1">
    <location>
        <begin position="42"/>
        <end position="60"/>
    </location>
</feature>
<name>A0A2S0P7Y8_9NEIS</name>
<feature type="transmembrane region" description="Helical" evidence="1">
    <location>
        <begin position="102"/>
        <end position="123"/>
    </location>
</feature>
<organism evidence="2 3">
    <name type="scientific">Microvirgula aerodenitrificans</name>
    <dbReference type="NCBI Taxonomy" id="57480"/>
    <lineage>
        <taxon>Bacteria</taxon>
        <taxon>Pseudomonadati</taxon>
        <taxon>Pseudomonadota</taxon>
        <taxon>Betaproteobacteria</taxon>
        <taxon>Neisseriales</taxon>
        <taxon>Aquaspirillaceae</taxon>
        <taxon>Microvirgula</taxon>
    </lineage>
</organism>
<dbReference type="GO" id="GO:0005886">
    <property type="term" value="C:plasma membrane"/>
    <property type="evidence" value="ECO:0007669"/>
    <property type="project" value="TreeGrafter"/>
</dbReference>
<protein>
    <submittedName>
        <fullName evidence="2">Invasion protein</fullName>
    </submittedName>
</protein>
<dbReference type="AlphaFoldDB" id="A0A2S0P7Y8"/>
<feature type="transmembrane region" description="Helical" evidence="1">
    <location>
        <begin position="72"/>
        <end position="90"/>
    </location>
</feature>
<keyword evidence="1" id="KW-0472">Membrane</keyword>
<keyword evidence="1" id="KW-0812">Transmembrane</keyword>
<proteinExistence type="predicted"/>
<accession>A0A2S0P7Y8</accession>
<dbReference type="InterPro" id="IPR007360">
    <property type="entry name" value="SirB"/>
</dbReference>
<dbReference type="RefSeq" id="WP_028498150.1">
    <property type="nucleotide sequence ID" value="NZ_CP028519.1"/>
</dbReference>
<gene>
    <name evidence="2" type="ORF">DAI18_04710</name>
</gene>
<keyword evidence="3" id="KW-1185">Reference proteome</keyword>
<sequence>MDYLALKHAHAGLGYLTALSFFIRGLLMLAGSPWRSSRLARIAPHVIDTFLLVFGVMLAWQAQYNPLEQPWLMAKIVLLVVYVLLGVWALRRGPTRSQRSIAFVLGLFVVMWIIAIAKTKMVLPFF</sequence>
<evidence type="ECO:0000256" key="1">
    <source>
        <dbReference type="SAM" id="Phobius"/>
    </source>
</evidence>
<dbReference type="KEGG" id="maer:DAI18_04710"/>
<dbReference type="Pfam" id="PF04247">
    <property type="entry name" value="SirB"/>
    <property type="match status" value="1"/>
</dbReference>
<feature type="transmembrane region" description="Helical" evidence="1">
    <location>
        <begin position="12"/>
        <end position="30"/>
    </location>
</feature>
<dbReference type="OrthoDB" id="5588650at2"/>
<dbReference type="PIRSF" id="PIRSF005610">
    <property type="entry name" value="SirB"/>
    <property type="match status" value="1"/>
</dbReference>
<dbReference type="PANTHER" id="PTHR39594">
    <property type="entry name" value="PROTEIN YCHQ"/>
    <property type="match status" value="1"/>
</dbReference>
<evidence type="ECO:0000313" key="3">
    <source>
        <dbReference type="Proteomes" id="UP000244173"/>
    </source>
</evidence>
<dbReference type="STRING" id="1122240.GCA_000620105_00683"/>
<evidence type="ECO:0000313" key="2">
    <source>
        <dbReference type="EMBL" id="AVY93423.1"/>
    </source>
</evidence>
<dbReference type="Proteomes" id="UP000244173">
    <property type="component" value="Chromosome"/>
</dbReference>